<organism evidence="2 3">
    <name type="scientific">Enterococcus faecium</name>
    <name type="common">Streptococcus faecium</name>
    <dbReference type="NCBI Taxonomy" id="1352"/>
    <lineage>
        <taxon>Bacteria</taxon>
        <taxon>Bacillati</taxon>
        <taxon>Bacillota</taxon>
        <taxon>Bacilli</taxon>
        <taxon>Lactobacillales</taxon>
        <taxon>Enterococcaceae</taxon>
        <taxon>Enterococcus</taxon>
    </lineage>
</organism>
<evidence type="ECO:0000256" key="1">
    <source>
        <dbReference type="SAM" id="Phobius"/>
    </source>
</evidence>
<dbReference type="AlphaFoldDB" id="A0AB37VWN2"/>
<proteinExistence type="predicted"/>
<gene>
    <name evidence="2" type="ORF">CYQ77_09015</name>
</gene>
<accession>A0AB37VWN2</accession>
<reference evidence="2 3" key="1">
    <citation type="submission" date="2017-12" db="EMBL/GenBank/DDBJ databases">
        <title>A pool of 800 enterococci isolated from chicken carcass rinse samples from New Zealand.</title>
        <authorList>
            <person name="Zhang J."/>
            <person name="Rogers L."/>
            <person name="Midwinter A."/>
            <person name="French N."/>
        </authorList>
    </citation>
    <scope>NUCLEOTIDE SEQUENCE [LARGE SCALE GENOMIC DNA]</scope>
    <source>
        <strain evidence="2 3">EN697</strain>
    </source>
</reference>
<evidence type="ECO:0000313" key="2">
    <source>
        <dbReference type="EMBL" id="RXU87193.1"/>
    </source>
</evidence>
<comment type="caution">
    <text evidence="2">The sequence shown here is derived from an EMBL/GenBank/DDBJ whole genome shotgun (WGS) entry which is preliminary data.</text>
</comment>
<dbReference type="Proteomes" id="UP000289562">
    <property type="component" value="Unassembled WGS sequence"/>
</dbReference>
<evidence type="ECO:0000313" key="3">
    <source>
        <dbReference type="Proteomes" id="UP000289562"/>
    </source>
</evidence>
<keyword evidence="1" id="KW-1133">Transmembrane helix</keyword>
<dbReference type="EMBL" id="PJVH01000027">
    <property type="protein sequence ID" value="RXU87193.1"/>
    <property type="molecule type" value="Genomic_DNA"/>
</dbReference>
<protein>
    <submittedName>
        <fullName evidence="2">Uncharacterized protein</fullName>
    </submittedName>
</protein>
<feature type="transmembrane region" description="Helical" evidence="1">
    <location>
        <begin position="12"/>
        <end position="32"/>
    </location>
</feature>
<name>A0AB37VWN2_ENTFC</name>
<keyword evidence="1" id="KW-0812">Transmembrane</keyword>
<keyword evidence="1" id="KW-0472">Membrane</keyword>
<sequence length="63" mass="7294">MRTEFDIYLVQQGIPCWSFCAFMIYLVSFLYLNGTNISNYLSFNAENFCYLSKKVGASIILCK</sequence>